<dbReference type="Pfam" id="PF22596">
    <property type="entry name" value="Scabin-like"/>
    <property type="match status" value="1"/>
</dbReference>
<reference evidence="3 4" key="1">
    <citation type="submission" date="2015-12" db="EMBL/GenBank/DDBJ databases">
        <title>Draft genome sequence of Moniliophthora roreri, the causal agent of frosty pod rot of cacao.</title>
        <authorList>
            <person name="Aime M.C."/>
            <person name="Diaz-Valderrama J.R."/>
            <person name="Kijpornyongpan T."/>
            <person name="Phillips-Mora W."/>
        </authorList>
    </citation>
    <scope>NUCLEOTIDE SEQUENCE [LARGE SCALE GENOMIC DNA]</scope>
    <source>
        <strain evidence="3 4">MCA 2952</strain>
    </source>
</reference>
<dbReference type="Gene3D" id="3.90.210.10">
    <property type="entry name" value="Heat-Labile Enterotoxin, subunit A"/>
    <property type="match status" value="1"/>
</dbReference>
<proteinExistence type="predicted"/>
<dbReference type="Proteomes" id="UP000054988">
    <property type="component" value="Unassembled WGS sequence"/>
</dbReference>
<name>A0A0W0GFQ4_MONRR</name>
<evidence type="ECO:0000259" key="2">
    <source>
        <dbReference type="Pfam" id="PF22596"/>
    </source>
</evidence>
<dbReference type="eggNOG" id="ENOG502QVN0">
    <property type="taxonomic scope" value="Eukaryota"/>
</dbReference>
<comment type="caution">
    <text evidence="3">The sequence shown here is derived from an EMBL/GenBank/DDBJ whole genome shotgun (WGS) entry which is preliminary data.</text>
</comment>
<dbReference type="PROSITE" id="PS51642">
    <property type="entry name" value="HEMOPEXIN_2"/>
    <property type="match status" value="1"/>
</dbReference>
<feature type="domain" description="Pierisin-like" evidence="2">
    <location>
        <begin position="62"/>
        <end position="197"/>
    </location>
</feature>
<evidence type="ECO:0000256" key="1">
    <source>
        <dbReference type="PROSITE-ProRule" id="PRU01011"/>
    </source>
</evidence>
<dbReference type="Gene3D" id="2.110.10.10">
    <property type="entry name" value="Hemopexin-like domain"/>
    <property type="match status" value="1"/>
</dbReference>
<sequence length="500" mass="57338">MTEHDLFASSALDWMREDNVAGDVVRILDNSFRTSSGRDLEWRTNIVSDFRGHSGVAAAERLIRWDRRHPNDIFGEGFLPIVAPQSLVEFEQLPDDQINVADYVNENRDSVFVSTARYYTVDNRATRWQPRNINNSFEYEIFAHGGIDVNLSMGSYHQYWNQREILFPGGIRPESIRTAREYNEEGRVVRLWANGAFDVNVLHDDIRPRLAALPNPVCGINVPIQYWTGQAQFEEAHVDTRAALQAVSDDRDDLMRGDGDPMMPDDAMVGDECLEDWTPVRSCLPVPNQDDPSSITTYFFTDTCWAKIQRFPGPGDNNTHDKVLEGLTPIMDSWPELRKAGFARIDAAWPRLDNAFHTYFFLGPNYVLVDIQTHELLEGPHPFKDRWPSLVDTGFDALDSALPVGDNDVHVFRGDQYAAINRNRETENITGPFPIADKWDGLREAGFTDNLHITLWELKRDVYYFRDDKYIIMNIDSTEKTYGPTEVRSTWPVLVDANFY</sequence>
<organism evidence="3 4">
    <name type="scientific">Moniliophthora roreri</name>
    <name type="common">Frosty pod rot fungus</name>
    <name type="synonym">Monilia roreri</name>
    <dbReference type="NCBI Taxonomy" id="221103"/>
    <lineage>
        <taxon>Eukaryota</taxon>
        <taxon>Fungi</taxon>
        <taxon>Dikarya</taxon>
        <taxon>Basidiomycota</taxon>
        <taxon>Agaricomycotina</taxon>
        <taxon>Agaricomycetes</taxon>
        <taxon>Agaricomycetidae</taxon>
        <taxon>Agaricales</taxon>
        <taxon>Marasmiineae</taxon>
        <taxon>Marasmiaceae</taxon>
        <taxon>Moniliophthora</taxon>
    </lineage>
</organism>
<dbReference type="InterPro" id="IPR054695">
    <property type="entry name" value="Pierisin-like_dom"/>
</dbReference>
<evidence type="ECO:0000313" key="4">
    <source>
        <dbReference type="Proteomes" id="UP000054988"/>
    </source>
</evidence>
<dbReference type="SUPFAM" id="SSF50923">
    <property type="entry name" value="Hemopexin-like domain"/>
    <property type="match status" value="1"/>
</dbReference>
<dbReference type="InterPro" id="IPR036375">
    <property type="entry name" value="Hemopexin-like_dom_sf"/>
</dbReference>
<dbReference type="AlphaFoldDB" id="A0A0W0GFQ4"/>
<dbReference type="SUPFAM" id="SSF56399">
    <property type="entry name" value="ADP-ribosylation"/>
    <property type="match status" value="1"/>
</dbReference>
<accession>A0A0W0GFQ4</accession>
<dbReference type="EMBL" id="LATX01000035">
    <property type="protein sequence ID" value="KTB47362.1"/>
    <property type="molecule type" value="Genomic_DNA"/>
</dbReference>
<protein>
    <recommendedName>
        <fullName evidence="2">Pierisin-like domain-containing protein</fullName>
    </recommendedName>
</protein>
<gene>
    <name evidence="3" type="ORF">WG66_60</name>
</gene>
<evidence type="ECO:0000313" key="3">
    <source>
        <dbReference type="EMBL" id="KTB47362.1"/>
    </source>
</evidence>
<feature type="repeat" description="Hemopexin" evidence="1">
    <location>
        <begin position="342"/>
        <end position="390"/>
    </location>
</feature>
<dbReference type="InterPro" id="IPR018487">
    <property type="entry name" value="Hemopexin-like_repeat"/>
</dbReference>
<dbReference type="SMART" id="SM00120">
    <property type="entry name" value="HX"/>
    <property type="match status" value="2"/>
</dbReference>